<accession>A0A067TQT9</accession>
<dbReference type="Pfam" id="PF04450">
    <property type="entry name" value="BSP"/>
    <property type="match status" value="2"/>
</dbReference>
<organism evidence="1 2">
    <name type="scientific">Galerina marginata (strain CBS 339.88)</name>
    <dbReference type="NCBI Taxonomy" id="685588"/>
    <lineage>
        <taxon>Eukaryota</taxon>
        <taxon>Fungi</taxon>
        <taxon>Dikarya</taxon>
        <taxon>Basidiomycota</taxon>
        <taxon>Agaricomycotina</taxon>
        <taxon>Agaricomycetes</taxon>
        <taxon>Agaricomycetidae</taxon>
        <taxon>Agaricales</taxon>
        <taxon>Agaricineae</taxon>
        <taxon>Strophariaceae</taxon>
        <taxon>Galerina</taxon>
    </lineage>
</organism>
<dbReference type="STRING" id="685588.A0A067TQT9"/>
<dbReference type="HOGENOM" id="CLU_582707_0_0_1"/>
<dbReference type="Proteomes" id="UP000027222">
    <property type="component" value="Unassembled WGS sequence"/>
</dbReference>
<reference evidence="2" key="1">
    <citation type="journal article" date="2014" name="Proc. Natl. Acad. Sci. U.S.A.">
        <title>Extensive sampling of basidiomycete genomes demonstrates inadequacy of the white-rot/brown-rot paradigm for wood decay fungi.</title>
        <authorList>
            <person name="Riley R."/>
            <person name="Salamov A.A."/>
            <person name="Brown D.W."/>
            <person name="Nagy L.G."/>
            <person name="Floudas D."/>
            <person name="Held B.W."/>
            <person name="Levasseur A."/>
            <person name="Lombard V."/>
            <person name="Morin E."/>
            <person name="Otillar R."/>
            <person name="Lindquist E.A."/>
            <person name="Sun H."/>
            <person name="LaButti K.M."/>
            <person name="Schmutz J."/>
            <person name="Jabbour D."/>
            <person name="Luo H."/>
            <person name="Baker S.E."/>
            <person name="Pisabarro A.G."/>
            <person name="Walton J.D."/>
            <person name="Blanchette R.A."/>
            <person name="Henrissat B."/>
            <person name="Martin F."/>
            <person name="Cullen D."/>
            <person name="Hibbett D.S."/>
            <person name="Grigoriev I.V."/>
        </authorList>
    </citation>
    <scope>NUCLEOTIDE SEQUENCE [LARGE SCALE GENOMIC DNA]</scope>
    <source>
        <strain evidence="2">CBS 339.88</strain>
    </source>
</reference>
<dbReference type="OrthoDB" id="891726at2759"/>
<sequence length="469" mass="52749">MPPITVSEATPPWPVPQIKLRIDDLDHEGVEIFLNAVNPKDVLRRAILASFKWLYTPETAPPSVEEILLILRPMGGVAHTMGSDTHKEIHFSLDYIVTSQNRAEDEITGVLVHEVVHCFQYDSNSTCPAGLVEGIADYVRLNEGFAPPHWRKSGGDWCDWDAGYDTTAYFLDWIEKKHGEGTIRKLNQRLKDGNYTNDLFRQITGADVDGLWNDYSATLGPGNGDESFNPKPEAARMAEPLKTWPVPKFHIRVEDIDHEGVDVFYGAIKLKDALHEAVMASFNCLYTLETVPTNVKQILLVLRPMDGVAYTTGSSSHKEIHFSLDYIKGCESRARDEIMGVLVHEVVHCYQYDGRGTCPGGLTEGIADFVRLRENLDPPHWQETSDGSWDAGYDTTAYFLHWIESSAGKDTVQKLNRLLKQDKYTDAIFTELTGTPVDELWANYSRHLEGKADGAEESVRNLARQQLNN</sequence>
<dbReference type="EMBL" id="KL142367">
    <property type="protein sequence ID" value="KDR85565.1"/>
    <property type="molecule type" value="Genomic_DNA"/>
</dbReference>
<evidence type="ECO:0008006" key="3">
    <source>
        <dbReference type="Google" id="ProtNLM"/>
    </source>
</evidence>
<name>A0A067TQT9_GALM3</name>
<evidence type="ECO:0000313" key="2">
    <source>
        <dbReference type="Proteomes" id="UP000027222"/>
    </source>
</evidence>
<protein>
    <recommendedName>
        <fullName evidence="3">Plant basic secretory protein</fullName>
    </recommendedName>
</protein>
<dbReference type="InterPro" id="IPR007541">
    <property type="entry name" value="Uncharacterised_BSP"/>
</dbReference>
<dbReference type="PANTHER" id="PTHR33321:SF12">
    <property type="entry name" value="PLANT BASIC SECRETORY PROTEIN (BSP) FAMILY PROTEIN"/>
    <property type="match status" value="1"/>
</dbReference>
<dbReference type="AlphaFoldDB" id="A0A067TQT9"/>
<evidence type="ECO:0000313" key="1">
    <source>
        <dbReference type="EMBL" id="KDR85565.1"/>
    </source>
</evidence>
<dbReference type="PANTHER" id="PTHR33321">
    <property type="match status" value="1"/>
</dbReference>
<proteinExistence type="predicted"/>
<gene>
    <name evidence="1" type="ORF">GALMADRAFT_218662</name>
</gene>
<keyword evidence="2" id="KW-1185">Reference proteome</keyword>